<name>A0A1V0PDC7_LACLC</name>
<gene>
    <name evidence="2" type="ORF">LLJM1_04205</name>
</gene>
<accession>A0A1V0PDC7</accession>
<keyword evidence="1" id="KW-0472">Membrane</keyword>
<protein>
    <submittedName>
        <fullName evidence="2">Uncharacterized protein</fullName>
    </submittedName>
</protein>
<evidence type="ECO:0000313" key="2">
    <source>
        <dbReference type="EMBL" id="ARE27185.1"/>
    </source>
</evidence>
<organism evidence="2 3">
    <name type="scientific">Lactococcus lactis subsp. cremoris</name>
    <name type="common">Streptococcus cremoris</name>
    <dbReference type="NCBI Taxonomy" id="1359"/>
    <lineage>
        <taxon>Bacteria</taxon>
        <taxon>Bacillati</taxon>
        <taxon>Bacillota</taxon>
        <taxon>Bacilli</taxon>
        <taxon>Lactobacillales</taxon>
        <taxon>Streptococcaceae</taxon>
        <taxon>Lactococcus</taxon>
    </lineage>
</organism>
<keyword evidence="1" id="KW-0812">Transmembrane</keyword>
<dbReference type="EMBL" id="CP016746">
    <property type="protein sequence ID" value="ARE27185.1"/>
    <property type="molecule type" value="Genomic_DNA"/>
</dbReference>
<evidence type="ECO:0000256" key="1">
    <source>
        <dbReference type="SAM" id="Phobius"/>
    </source>
</evidence>
<dbReference type="Proteomes" id="UP000191806">
    <property type="component" value="Plasmid pJM1A"/>
</dbReference>
<proteinExistence type="predicted"/>
<feature type="transmembrane region" description="Helical" evidence="1">
    <location>
        <begin position="42"/>
        <end position="64"/>
    </location>
</feature>
<dbReference type="RefSeq" id="WP_017865269.1">
    <property type="nucleotide sequence ID" value="NZ_CP016746.2"/>
</dbReference>
<dbReference type="AlphaFoldDB" id="A0A1V0PDC7"/>
<keyword evidence="2" id="KW-0614">Plasmid</keyword>
<feature type="transmembrane region" description="Helical" evidence="1">
    <location>
        <begin position="70"/>
        <end position="91"/>
    </location>
</feature>
<keyword evidence="1" id="KW-1133">Transmembrane helix</keyword>
<sequence>MKITNKKQSQQEINEQQAFQNLSQARDRVNQNETVSSIFNRVYLPSGATFLFLTIVLNLIIGGLDKGNTSLSLGLSLLFSVIFGGLVYYLTYRSWKTQNQRIFMKAELTEDRVDDSHLATNEELFLLNNTNFFPDFGMRYDVEKTGYPKGVLSHVFLNNEGVKKIEISVDDIKKTL</sequence>
<evidence type="ECO:0000313" key="3">
    <source>
        <dbReference type="Proteomes" id="UP000191806"/>
    </source>
</evidence>
<geneLocation type="plasmid" evidence="3">
    <name>pmpjm1</name>
</geneLocation>
<reference evidence="2 3" key="1">
    <citation type="journal article" date="2017" name="BMC Genomics">
        <title>Comparative and functional genomics of the Lactococcus lactis taxon; insights into evolution and niche adaptation.</title>
        <authorList>
            <person name="Kelleher P."/>
            <person name="Bottacini F."/>
            <person name="Mahony J."/>
            <person name="Kilcawley K.N."/>
            <person name="van Sinderen D."/>
        </authorList>
    </citation>
    <scope>NUCLEOTIDE SEQUENCE [LARGE SCALE GENOMIC DNA]</scope>
    <source>
        <strain evidence="2 3">JM1</strain>
        <plasmid evidence="3">pmpjm1</plasmid>
    </source>
</reference>